<dbReference type="EMBL" id="JBHPBY010000453">
    <property type="protein sequence ID" value="MFC1853238.1"/>
    <property type="molecule type" value="Genomic_DNA"/>
</dbReference>
<dbReference type="Gene3D" id="1.10.1200.10">
    <property type="entry name" value="ACP-like"/>
    <property type="match status" value="1"/>
</dbReference>
<dbReference type="PROSITE" id="PS00012">
    <property type="entry name" value="PHOSPHOPANTETHEINE"/>
    <property type="match status" value="1"/>
</dbReference>
<protein>
    <submittedName>
        <fullName evidence="4">Phosphopantetheine-binding protein</fullName>
    </submittedName>
</protein>
<evidence type="ECO:0000313" key="4">
    <source>
        <dbReference type="EMBL" id="MFC1853238.1"/>
    </source>
</evidence>
<dbReference type="InterPro" id="IPR009081">
    <property type="entry name" value="PP-bd_ACP"/>
</dbReference>
<dbReference type="Proteomes" id="UP001594351">
    <property type="component" value="Unassembled WGS sequence"/>
</dbReference>
<dbReference type="InterPro" id="IPR006162">
    <property type="entry name" value="Ppantetheine_attach_site"/>
</dbReference>
<accession>A0ABV6Z462</accession>
<dbReference type="NCBIfam" id="NF006617">
    <property type="entry name" value="PRK09184.1"/>
    <property type="match status" value="1"/>
</dbReference>
<keyword evidence="2" id="KW-0597">Phosphoprotein</keyword>
<sequence length="87" mass="9717">MDSLIEELKQKIIDFLNLDDVDPGEIQADDPLITEGLGLDSIDLLELVVLLEKDYGIKITTKEDAQEAFQSLASLAQYITEHKAVEK</sequence>
<comment type="caution">
    <text evidence="4">The sequence shown here is derived from an EMBL/GenBank/DDBJ whole genome shotgun (WGS) entry which is preliminary data.</text>
</comment>
<feature type="domain" description="Carrier" evidence="3">
    <location>
        <begin position="3"/>
        <end position="83"/>
    </location>
</feature>
<proteinExistence type="predicted"/>
<name>A0ABV6Z462_UNCC1</name>
<evidence type="ECO:0000259" key="3">
    <source>
        <dbReference type="PROSITE" id="PS50075"/>
    </source>
</evidence>
<evidence type="ECO:0000256" key="2">
    <source>
        <dbReference type="ARBA" id="ARBA00022553"/>
    </source>
</evidence>
<evidence type="ECO:0000313" key="5">
    <source>
        <dbReference type="Proteomes" id="UP001594351"/>
    </source>
</evidence>
<gene>
    <name evidence="4" type="ORF">ACFL27_23820</name>
</gene>
<dbReference type="PROSITE" id="PS50075">
    <property type="entry name" value="CARRIER"/>
    <property type="match status" value="1"/>
</dbReference>
<dbReference type="InterPro" id="IPR036736">
    <property type="entry name" value="ACP-like_sf"/>
</dbReference>
<dbReference type="Pfam" id="PF00550">
    <property type="entry name" value="PP-binding"/>
    <property type="match status" value="1"/>
</dbReference>
<keyword evidence="1" id="KW-0596">Phosphopantetheine</keyword>
<organism evidence="4 5">
    <name type="scientific">candidate division CSSED10-310 bacterium</name>
    <dbReference type="NCBI Taxonomy" id="2855610"/>
    <lineage>
        <taxon>Bacteria</taxon>
        <taxon>Bacteria division CSSED10-310</taxon>
    </lineage>
</organism>
<keyword evidence="5" id="KW-1185">Reference proteome</keyword>
<reference evidence="4 5" key="1">
    <citation type="submission" date="2024-09" db="EMBL/GenBank/DDBJ databases">
        <title>Laminarin stimulates single cell rates of sulfate reduction while oxygen inhibits transcriptomic activity in coastal marine sediment.</title>
        <authorList>
            <person name="Lindsay M."/>
            <person name="Orcutt B."/>
            <person name="Emerson D."/>
            <person name="Stepanauskas R."/>
            <person name="D'Angelo T."/>
        </authorList>
    </citation>
    <scope>NUCLEOTIDE SEQUENCE [LARGE SCALE GENOMIC DNA]</scope>
    <source>
        <strain evidence="4">SAG AM-311-K15</strain>
    </source>
</reference>
<dbReference type="SUPFAM" id="SSF47336">
    <property type="entry name" value="ACP-like"/>
    <property type="match status" value="1"/>
</dbReference>
<evidence type="ECO:0000256" key="1">
    <source>
        <dbReference type="ARBA" id="ARBA00022450"/>
    </source>
</evidence>